<name>A0A7X3LX44_9HYPH</name>
<proteinExistence type="predicted"/>
<feature type="signal peptide" evidence="1">
    <location>
        <begin position="1"/>
        <end position="22"/>
    </location>
</feature>
<evidence type="ECO:0000313" key="3">
    <source>
        <dbReference type="Proteomes" id="UP000433101"/>
    </source>
</evidence>
<comment type="caution">
    <text evidence="2">The sequence shown here is derived from an EMBL/GenBank/DDBJ whole genome shotgun (WGS) entry which is preliminary data.</text>
</comment>
<organism evidence="2 3">
    <name type="scientific">Stappia sediminis</name>
    <dbReference type="NCBI Taxonomy" id="2692190"/>
    <lineage>
        <taxon>Bacteria</taxon>
        <taxon>Pseudomonadati</taxon>
        <taxon>Pseudomonadota</taxon>
        <taxon>Alphaproteobacteria</taxon>
        <taxon>Hyphomicrobiales</taxon>
        <taxon>Stappiaceae</taxon>
        <taxon>Stappia</taxon>
    </lineage>
</organism>
<keyword evidence="1" id="KW-0732">Signal</keyword>
<evidence type="ECO:0000313" key="2">
    <source>
        <dbReference type="EMBL" id="MXN66725.1"/>
    </source>
</evidence>
<gene>
    <name evidence="2" type="ORF">GR183_17560</name>
</gene>
<dbReference type="Proteomes" id="UP000433101">
    <property type="component" value="Unassembled WGS sequence"/>
</dbReference>
<protein>
    <recommendedName>
        <fullName evidence="4">DUF1344 domain-containing protein</fullName>
    </recommendedName>
</protein>
<evidence type="ECO:0008006" key="4">
    <source>
        <dbReference type="Google" id="ProtNLM"/>
    </source>
</evidence>
<evidence type="ECO:0000256" key="1">
    <source>
        <dbReference type="SAM" id="SignalP"/>
    </source>
</evidence>
<accession>A0A7X3LX44</accession>
<reference evidence="2 3" key="1">
    <citation type="submission" date="2019-12" db="EMBL/GenBank/DDBJ databases">
        <authorList>
            <person name="Li M."/>
        </authorList>
    </citation>
    <scope>NUCLEOTIDE SEQUENCE [LARGE SCALE GENOMIC DNA]</scope>
    <source>
        <strain evidence="2 3">GBMRC 2046</strain>
    </source>
</reference>
<keyword evidence="3" id="KW-1185">Reference proteome</keyword>
<dbReference type="AlphaFoldDB" id="A0A7X3LX44"/>
<feature type="chain" id="PRO_5031557034" description="DUF1344 domain-containing protein" evidence="1">
    <location>
        <begin position="23"/>
        <end position="87"/>
    </location>
</feature>
<dbReference type="RefSeq" id="WP_160776966.1">
    <property type="nucleotide sequence ID" value="NZ_WUMV01000008.1"/>
</dbReference>
<sequence>MRQYFVAATAALLAVSATTAYADVLSSRVVSYDQAKRQLHLTDRTIVDVDLKNFNLPVPAKQGDRVEITYDGSENGIDKIRSIKIVQ</sequence>
<dbReference type="EMBL" id="WUMV01000008">
    <property type="protein sequence ID" value="MXN66725.1"/>
    <property type="molecule type" value="Genomic_DNA"/>
</dbReference>